<keyword evidence="3" id="KW-1015">Disulfide bond</keyword>
<keyword evidence="5" id="KW-1185">Reference proteome</keyword>
<protein>
    <submittedName>
        <fullName evidence="4">Cytochrome c oxidase subunit 6b-3</fullName>
    </submittedName>
</protein>
<evidence type="ECO:0000256" key="2">
    <source>
        <dbReference type="ARBA" id="ARBA00023128"/>
    </source>
</evidence>
<dbReference type="GO" id="GO:0005739">
    <property type="term" value="C:mitochondrion"/>
    <property type="evidence" value="ECO:0007669"/>
    <property type="project" value="UniProtKB-SubCell"/>
</dbReference>
<accession>A0A3L6QEY8</accession>
<dbReference type="Gene3D" id="1.10.10.140">
    <property type="entry name" value="Cytochrome c oxidase, subunit VIb"/>
    <property type="match status" value="1"/>
</dbReference>
<evidence type="ECO:0000256" key="1">
    <source>
        <dbReference type="ARBA" id="ARBA00004173"/>
    </source>
</evidence>
<dbReference type="Proteomes" id="UP000275267">
    <property type="component" value="Unassembled WGS sequence"/>
</dbReference>
<comment type="subcellular location">
    <subcellularLocation>
        <location evidence="1">Mitochondrion</location>
    </subcellularLocation>
</comment>
<sequence>MAEIEIKTAPADFRFPTTNQTRHCFTRYVEYHRCVNAKGDDAGDCDKFAKYYRSLCPGEWVSAFSFAASIVNYSPGEHIFLSKEHTDDKLELTPHFF</sequence>
<dbReference type="PANTHER" id="PTHR46281:SF8">
    <property type="entry name" value="CYTOCHROME C OXIDASE SUBUNIT 12, MITOCHONDRIAL"/>
    <property type="match status" value="1"/>
</dbReference>
<evidence type="ECO:0000313" key="4">
    <source>
        <dbReference type="EMBL" id="RLM78292.1"/>
    </source>
</evidence>
<dbReference type="InterPro" id="IPR048280">
    <property type="entry name" value="COX6B-like"/>
</dbReference>
<organism evidence="4 5">
    <name type="scientific">Panicum miliaceum</name>
    <name type="common">Proso millet</name>
    <name type="synonym">Broomcorn millet</name>
    <dbReference type="NCBI Taxonomy" id="4540"/>
    <lineage>
        <taxon>Eukaryota</taxon>
        <taxon>Viridiplantae</taxon>
        <taxon>Streptophyta</taxon>
        <taxon>Embryophyta</taxon>
        <taxon>Tracheophyta</taxon>
        <taxon>Spermatophyta</taxon>
        <taxon>Magnoliopsida</taxon>
        <taxon>Liliopsida</taxon>
        <taxon>Poales</taxon>
        <taxon>Poaceae</taxon>
        <taxon>PACMAD clade</taxon>
        <taxon>Panicoideae</taxon>
        <taxon>Panicodae</taxon>
        <taxon>Paniceae</taxon>
        <taxon>Panicinae</taxon>
        <taxon>Panicum</taxon>
        <taxon>Panicum sect. Panicum</taxon>
    </lineage>
</organism>
<evidence type="ECO:0000313" key="5">
    <source>
        <dbReference type="Proteomes" id="UP000275267"/>
    </source>
</evidence>
<dbReference type="InterPro" id="IPR036549">
    <property type="entry name" value="CX6/COA6-like_sf"/>
</dbReference>
<dbReference type="CDD" id="cd00926">
    <property type="entry name" value="Cyt_c_Oxidase_VIb"/>
    <property type="match status" value="1"/>
</dbReference>
<dbReference type="EMBL" id="PQIB02000012">
    <property type="protein sequence ID" value="RLM78292.1"/>
    <property type="molecule type" value="Genomic_DNA"/>
</dbReference>
<dbReference type="PROSITE" id="PS51808">
    <property type="entry name" value="CHCH"/>
    <property type="match status" value="1"/>
</dbReference>
<dbReference type="InterPro" id="IPR003213">
    <property type="entry name" value="Cyt_c_oxidase_su6B"/>
</dbReference>
<gene>
    <name evidence="4" type="ORF">C2845_PM12G20120</name>
</gene>
<dbReference type="STRING" id="4540.A0A3L6QEY8"/>
<dbReference type="GO" id="GO:0045277">
    <property type="term" value="C:respiratory chain complex IV"/>
    <property type="evidence" value="ECO:0007669"/>
    <property type="project" value="InterPro"/>
</dbReference>
<comment type="caution">
    <text evidence="4">The sequence shown here is derived from an EMBL/GenBank/DDBJ whole genome shotgun (WGS) entry which is preliminary data.</text>
</comment>
<dbReference type="OrthoDB" id="1107506at2759"/>
<reference evidence="5" key="1">
    <citation type="journal article" date="2019" name="Nat. Commun.">
        <title>The genome of broomcorn millet.</title>
        <authorList>
            <person name="Zou C."/>
            <person name="Miki D."/>
            <person name="Li D."/>
            <person name="Tang Q."/>
            <person name="Xiao L."/>
            <person name="Rajput S."/>
            <person name="Deng P."/>
            <person name="Jia W."/>
            <person name="Huang R."/>
            <person name="Zhang M."/>
            <person name="Sun Y."/>
            <person name="Hu J."/>
            <person name="Fu X."/>
            <person name="Schnable P.S."/>
            <person name="Li F."/>
            <person name="Zhang H."/>
            <person name="Feng B."/>
            <person name="Zhu X."/>
            <person name="Liu R."/>
            <person name="Schnable J.C."/>
            <person name="Zhu J.-K."/>
            <person name="Zhang H."/>
        </authorList>
    </citation>
    <scope>NUCLEOTIDE SEQUENCE [LARGE SCALE GENOMIC DNA]</scope>
</reference>
<dbReference type="Pfam" id="PF02297">
    <property type="entry name" value="COX6B"/>
    <property type="match status" value="1"/>
</dbReference>
<proteinExistence type="predicted"/>
<evidence type="ECO:0000256" key="3">
    <source>
        <dbReference type="ARBA" id="ARBA00023157"/>
    </source>
</evidence>
<dbReference type="SUPFAM" id="SSF47694">
    <property type="entry name" value="Cytochrome c oxidase subunit h"/>
    <property type="match status" value="1"/>
</dbReference>
<name>A0A3L6QEY8_PANMI</name>
<keyword evidence="2" id="KW-0496">Mitochondrion</keyword>
<dbReference type="PANTHER" id="PTHR46281">
    <property type="entry name" value="CYTOCHROME C OXIDASE SUBUNIT 6B"/>
    <property type="match status" value="1"/>
</dbReference>
<dbReference type="AlphaFoldDB" id="A0A3L6QEY8"/>